<name>A0A4R1HGB8_PSEEN</name>
<evidence type="ECO:0000256" key="7">
    <source>
        <dbReference type="SAM" id="MobiDB-lite"/>
    </source>
</evidence>
<evidence type="ECO:0000256" key="6">
    <source>
        <dbReference type="ARBA" id="ARBA00023136"/>
    </source>
</evidence>
<dbReference type="Pfam" id="PF00672">
    <property type="entry name" value="HAMP"/>
    <property type="match status" value="1"/>
</dbReference>
<organism evidence="11 12">
    <name type="scientific">Pseudonocardia endophytica</name>
    <dbReference type="NCBI Taxonomy" id="401976"/>
    <lineage>
        <taxon>Bacteria</taxon>
        <taxon>Bacillati</taxon>
        <taxon>Actinomycetota</taxon>
        <taxon>Actinomycetes</taxon>
        <taxon>Pseudonocardiales</taxon>
        <taxon>Pseudonocardiaceae</taxon>
        <taxon>Pseudonocardia</taxon>
    </lineage>
</organism>
<keyword evidence="12" id="KW-1185">Reference proteome</keyword>
<dbReference type="GO" id="GO:0035556">
    <property type="term" value="P:intracellular signal transduction"/>
    <property type="evidence" value="ECO:0007669"/>
    <property type="project" value="InterPro"/>
</dbReference>
<dbReference type="InterPro" id="IPR050697">
    <property type="entry name" value="Adenylyl/Guanylyl_Cyclase_3/4"/>
</dbReference>
<dbReference type="GO" id="GO:0004016">
    <property type="term" value="F:adenylate cyclase activity"/>
    <property type="evidence" value="ECO:0007669"/>
    <property type="project" value="UniProtKB-ARBA"/>
</dbReference>
<evidence type="ECO:0000256" key="8">
    <source>
        <dbReference type="SAM" id="Phobius"/>
    </source>
</evidence>
<evidence type="ECO:0000256" key="2">
    <source>
        <dbReference type="ARBA" id="ARBA00005381"/>
    </source>
</evidence>
<evidence type="ECO:0000259" key="9">
    <source>
        <dbReference type="PROSITE" id="PS50125"/>
    </source>
</evidence>
<feature type="transmembrane region" description="Helical" evidence="8">
    <location>
        <begin position="103"/>
        <end position="123"/>
    </location>
</feature>
<dbReference type="PROSITE" id="PS50125">
    <property type="entry name" value="GUANYLATE_CYCLASE_2"/>
    <property type="match status" value="1"/>
</dbReference>
<feature type="domain" description="HAMP" evidence="10">
    <location>
        <begin position="239"/>
        <end position="291"/>
    </location>
</feature>
<feature type="transmembrane region" description="Helical" evidence="8">
    <location>
        <begin position="12"/>
        <end position="41"/>
    </location>
</feature>
<dbReference type="PANTHER" id="PTHR43081">
    <property type="entry name" value="ADENYLATE CYCLASE, TERMINAL-DIFFERENTIATION SPECIFIC-RELATED"/>
    <property type="match status" value="1"/>
</dbReference>
<dbReference type="Gene3D" id="3.30.70.1230">
    <property type="entry name" value="Nucleotide cyclase"/>
    <property type="match status" value="1"/>
</dbReference>
<dbReference type="SUPFAM" id="SSF55073">
    <property type="entry name" value="Nucleotide cyclase"/>
    <property type="match status" value="1"/>
</dbReference>
<protein>
    <submittedName>
        <fullName evidence="11">Adenylate cyclase</fullName>
    </submittedName>
</protein>
<keyword evidence="6 8" id="KW-0472">Membrane</keyword>
<comment type="caution">
    <text evidence="11">The sequence shown here is derived from an EMBL/GenBank/DDBJ whole genome shotgun (WGS) entry which is preliminary data.</text>
</comment>
<evidence type="ECO:0000313" key="11">
    <source>
        <dbReference type="EMBL" id="TCK19901.1"/>
    </source>
</evidence>
<dbReference type="GO" id="GO:0006171">
    <property type="term" value="P:cAMP biosynthetic process"/>
    <property type="evidence" value="ECO:0007669"/>
    <property type="project" value="TreeGrafter"/>
</dbReference>
<dbReference type="AlphaFoldDB" id="A0A4R1HGB8"/>
<dbReference type="InterPro" id="IPR001054">
    <property type="entry name" value="A/G_cyclase"/>
</dbReference>
<comment type="similarity">
    <text evidence="2">Belongs to the adenylyl cyclase class-3 family.</text>
</comment>
<feature type="region of interest" description="Disordered" evidence="7">
    <location>
        <begin position="485"/>
        <end position="508"/>
    </location>
</feature>
<dbReference type="PANTHER" id="PTHR43081:SF17">
    <property type="entry name" value="BLL5647 PROTEIN"/>
    <property type="match status" value="1"/>
</dbReference>
<gene>
    <name evidence="11" type="ORF">EV378_3845</name>
</gene>
<dbReference type="SMART" id="SM00044">
    <property type="entry name" value="CYCc"/>
    <property type="match status" value="1"/>
</dbReference>
<dbReference type="CDD" id="cd06225">
    <property type="entry name" value="HAMP"/>
    <property type="match status" value="1"/>
</dbReference>
<dbReference type="InterPro" id="IPR003660">
    <property type="entry name" value="HAMP_dom"/>
</dbReference>
<dbReference type="CDD" id="cd07302">
    <property type="entry name" value="CHD"/>
    <property type="match status" value="1"/>
</dbReference>
<dbReference type="SUPFAM" id="SSF158472">
    <property type="entry name" value="HAMP domain-like"/>
    <property type="match status" value="1"/>
</dbReference>
<dbReference type="OrthoDB" id="368920at2"/>
<dbReference type="EMBL" id="SMFZ01000002">
    <property type="protein sequence ID" value="TCK19901.1"/>
    <property type="molecule type" value="Genomic_DNA"/>
</dbReference>
<feature type="compositionally biased region" description="Polar residues" evidence="7">
    <location>
        <begin position="490"/>
        <end position="499"/>
    </location>
</feature>
<dbReference type="Gene3D" id="6.10.340.10">
    <property type="match status" value="1"/>
</dbReference>
<feature type="transmembrane region" description="Helical" evidence="8">
    <location>
        <begin position="213"/>
        <end position="232"/>
    </location>
</feature>
<sequence length="508" mass="53619">MEQESGRSVLTLSIRLLLAFAMVVANLIGGAVVLVLAAFVLPRSNIPDPSGVRLVNITALVAFFVVAIPLGIAWGRRRFVVGRRSRDPERRARALVLAGPKRIVQLLGFLWLVALVLFAVLNVRYSPRLAFSVSATIVIGAVCTCAVSYLLTERILRRSAARVLSGQPPRKRRLLTGVMVRTVGFWVLGTVVPVIGLMLAGLVALIYGDATPSQLAIAILAIGGTAVGTGLLTTIGAARAIADPVVAVRRALARVQDGDLDVRVPVYDNTELGQLQAGFNTMVEGLRERERIRDLFGRHVGRDVAEAAAARTDEIRLGGEVRPVAVLFVDLTGSTTMAADRPPEEVVDVLNRFFGIVVECVEDAGGWINKFEGDAALAVFGAPNDLDDAAGSALSAARRMGELLAVEMPEISAGIGVSAGDAVAGNVGDVRRYEYTVIGDPVNEAARLTELAKSAPGGVLAAQRAVDAAGPGEAARWEPGEDVTLRGRRQSTGTASPRATVQAHPFGL</sequence>
<keyword evidence="4 8" id="KW-0812">Transmembrane</keyword>
<proteinExistence type="inferred from homology"/>
<dbReference type="RefSeq" id="WP_132428263.1">
    <property type="nucleotide sequence ID" value="NZ_SMFZ01000002.1"/>
</dbReference>
<keyword evidence="3" id="KW-1003">Cell membrane</keyword>
<dbReference type="InterPro" id="IPR029787">
    <property type="entry name" value="Nucleotide_cyclase"/>
</dbReference>
<dbReference type="Pfam" id="PF00211">
    <property type="entry name" value="Guanylate_cyc"/>
    <property type="match status" value="1"/>
</dbReference>
<evidence type="ECO:0000256" key="4">
    <source>
        <dbReference type="ARBA" id="ARBA00022692"/>
    </source>
</evidence>
<evidence type="ECO:0000256" key="5">
    <source>
        <dbReference type="ARBA" id="ARBA00022989"/>
    </source>
</evidence>
<feature type="transmembrane region" description="Helical" evidence="8">
    <location>
        <begin position="178"/>
        <end position="207"/>
    </location>
</feature>
<dbReference type="PROSITE" id="PS50885">
    <property type="entry name" value="HAMP"/>
    <property type="match status" value="1"/>
</dbReference>
<keyword evidence="5 8" id="KW-1133">Transmembrane helix</keyword>
<evidence type="ECO:0000256" key="3">
    <source>
        <dbReference type="ARBA" id="ARBA00022475"/>
    </source>
</evidence>
<evidence type="ECO:0000313" key="12">
    <source>
        <dbReference type="Proteomes" id="UP000295560"/>
    </source>
</evidence>
<dbReference type="Proteomes" id="UP000295560">
    <property type="component" value="Unassembled WGS sequence"/>
</dbReference>
<dbReference type="SMART" id="SM00304">
    <property type="entry name" value="HAMP"/>
    <property type="match status" value="1"/>
</dbReference>
<feature type="domain" description="Guanylate cyclase" evidence="9">
    <location>
        <begin position="325"/>
        <end position="449"/>
    </location>
</feature>
<feature type="transmembrane region" description="Helical" evidence="8">
    <location>
        <begin position="129"/>
        <end position="152"/>
    </location>
</feature>
<dbReference type="GO" id="GO:0005886">
    <property type="term" value="C:plasma membrane"/>
    <property type="evidence" value="ECO:0007669"/>
    <property type="project" value="UniProtKB-SubCell"/>
</dbReference>
<evidence type="ECO:0000256" key="1">
    <source>
        <dbReference type="ARBA" id="ARBA00004651"/>
    </source>
</evidence>
<evidence type="ECO:0000259" key="10">
    <source>
        <dbReference type="PROSITE" id="PS50885"/>
    </source>
</evidence>
<comment type="subcellular location">
    <subcellularLocation>
        <location evidence="1">Cell membrane</location>
        <topology evidence="1">Multi-pass membrane protein</topology>
    </subcellularLocation>
</comment>
<reference evidence="11 12" key="1">
    <citation type="submission" date="2019-03" db="EMBL/GenBank/DDBJ databases">
        <title>Sequencing the genomes of 1000 actinobacteria strains.</title>
        <authorList>
            <person name="Klenk H.-P."/>
        </authorList>
    </citation>
    <scope>NUCLEOTIDE SEQUENCE [LARGE SCALE GENOMIC DNA]</scope>
    <source>
        <strain evidence="11 12">DSM 44969</strain>
    </source>
</reference>
<accession>A0A4R1HGB8</accession>
<feature type="transmembrane region" description="Helical" evidence="8">
    <location>
        <begin position="53"/>
        <end position="74"/>
    </location>
</feature>